<evidence type="ECO:0000256" key="5">
    <source>
        <dbReference type="ARBA" id="ARBA00023098"/>
    </source>
</evidence>
<protein>
    <recommendedName>
        <fullName evidence="12">F-box domain-containing protein</fullName>
    </recommendedName>
</protein>
<evidence type="ECO:0000256" key="6">
    <source>
        <dbReference type="ARBA" id="ARBA00023136"/>
    </source>
</evidence>
<dbReference type="GO" id="GO:0006643">
    <property type="term" value="P:membrane lipid metabolic process"/>
    <property type="evidence" value="ECO:0007669"/>
    <property type="project" value="TreeGrafter"/>
</dbReference>
<dbReference type="InterPro" id="IPR006694">
    <property type="entry name" value="Fatty_acid_hydroxylase"/>
</dbReference>
<dbReference type="GO" id="GO:0016020">
    <property type="term" value="C:membrane"/>
    <property type="evidence" value="ECO:0007669"/>
    <property type="project" value="GOC"/>
</dbReference>
<dbReference type="InterPro" id="IPR051689">
    <property type="entry name" value="Sterol_desaturase/TMEM195"/>
</dbReference>
<feature type="non-terminal residue" evidence="10">
    <location>
        <position position="1"/>
    </location>
</feature>
<dbReference type="OrthoDB" id="6354873at2759"/>
<gene>
    <name evidence="10" type="ORF">ONB1V03_LOCUS4167</name>
</gene>
<keyword evidence="2 7" id="KW-0812">Transmembrane</keyword>
<dbReference type="Pfam" id="PF00646">
    <property type="entry name" value="F-box"/>
    <property type="match status" value="1"/>
</dbReference>
<dbReference type="GO" id="GO:0005783">
    <property type="term" value="C:endoplasmic reticulum"/>
    <property type="evidence" value="ECO:0007669"/>
    <property type="project" value="TreeGrafter"/>
</dbReference>
<dbReference type="SUPFAM" id="SSF81383">
    <property type="entry name" value="F-box domain"/>
    <property type="match status" value="1"/>
</dbReference>
<keyword evidence="5" id="KW-0443">Lipid metabolism</keyword>
<evidence type="ECO:0000256" key="2">
    <source>
        <dbReference type="ARBA" id="ARBA00022692"/>
    </source>
</evidence>
<dbReference type="InterPro" id="IPR001810">
    <property type="entry name" value="F-box_dom"/>
</dbReference>
<sequence>NYNIIELSVDSFWTWIIALLSVEFVYYWCHRAGHEVNLFWANHQYHHSGEDLNLSVASRFTAIEANYILFYLGTNLLAIILPPQVLLIQTQFAIIYQYTIHTTIIGKYGPLEHVLMTPSLHRVHHGSNPYCIDKNYGAILCVWDRKQFIDMNANSDSNSSGTSLKKPYVMNNDILIDIFSHMEIHELIRLERVSKQFQMCADYHFQRLKNIAFGTKSRLWINEYLPNKPDLQISSQTQRDFIGFQRNSQKFSLKFRGFDTDFDTLYETMIAFKALNSLFLNGAYRFDERESINLGLLLSSRIMSLFVVNFSQDSENMIELIPELTQLKALSIRLNESHIISKLLRCLPQSVRYLHLFSSTH</sequence>
<evidence type="ECO:0000259" key="8">
    <source>
        <dbReference type="Pfam" id="PF00646"/>
    </source>
</evidence>
<evidence type="ECO:0000256" key="4">
    <source>
        <dbReference type="ARBA" id="ARBA00023002"/>
    </source>
</evidence>
<dbReference type="PANTHER" id="PTHR21624">
    <property type="entry name" value="STEROL DESATURASE-RELATED PROTEIN"/>
    <property type="match status" value="1"/>
</dbReference>
<feature type="domain" description="F-box" evidence="8">
    <location>
        <begin position="171"/>
        <end position="202"/>
    </location>
</feature>
<feature type="domain" description="Fatty acid hydroxylase" evidence="9">
    <location>
        <begin position="15"/>
        <end position="145"/>
    </location>
</feature>
<keyword evidence="6 7" id="KW-0472">Membrane</keyword>
<dbReference type="PANTHER" id="PTHR21624:SF1">
    <property type="entry name" value="ALKYLGLYCEROL MONOOXYGENASE"/>
    <property type="match status" value="1"/>
</dbReference>
<accession>A0A7R9LN41</accession>
<dbReference type="GO" id="GO:0008610">
    <property type="term" value="P:lipid biosynthetic process"/>
    <property type="evidence" value="ECO:0007669"/>
    <property type="project" value="InterPro"/>
</dbReference>
<feature type="non-terminal residue" evidence="10">
    <location>
        <position position="361"/>
    </location>
</feature>
<reference evidence="10" key="1">
    <citation type="submission" date="2020-11" db="EMBL/GenBank/DDBJ databases">
        <authorList>
            <person name="Tran Van P."/>
        </authorList>
    </citation>
    <scope>NUCLEOTIDE SEQUENCE</scope>
</reference>
<evidence type="ECO:0008006" key="12">
    <source>
        <dbReference type="Google" id="ProtNLM"/>
    </source>
</evidence>
<dbReference type="GO" id="GO:0005506">
    <property type="term" value="F:iron ion binding"/>
    <property type="evidence" value="ECO:0007669"/>
    <property type="project" value="InterPro"/>
</dbReference>
<feature type="transmembrane region" description="Helical" evidence="7">
    <location>
        <begin position="12"/>
        <end position="29"/>
    </location>
</feature>
<keyword evidence="4" id="KW-0560">Oxidoreductase</keyword>
<evidence type="ECO:0000256" key="3">
    <source>
        <dbReference type="ARBA" id="ARBA00022989"/>
    </source>
</evidence>
<feature type="transmembrane region" description="Helical" evidence="7">
    <location>
        <begin position="68"/>
        <end position="88"/>
    </location>
</feature>
<organism evidence="10">
    <name type="scientific">Oppiella nova</name>
    <dbReference type="NCBI Taxonomy" id="334625"/>
    <lineage>
        <taxon>Eukaryota</taxon>
        <taxon>Metazoa</taxon>
        <taxon>Ecdysozoa</taxon>
        <taxon>Arthropoda</taxon>
        <taxon>Chelicerata</taxon>
        <taxon>Arachnida</taxon>
        <taxon>Acari</taxon>
        <taxon>Acariformes</taxon>
        <taxon>Sarcoptiformes</taxon>
        <taxon>Oribatida</taxon>
        <taxon>Brachypylina</taxon>
        <taxon>Oppioidea</taxon>
        <taxon>Oppiidae</taxon>
        <taxon>Oppiella</taxon>
    </lineage>
</organism>
<name>A0A7R9LN41_9ACAR</name>
<keyword evidence="11" id="KW-1185">Reference proteome</keyword>
<dbReference type="GO" id="GO:0050479">
    <property type="term" value="F:glyceryl-ether monooxygenase activity"/>
    <property type="evidence" value="ECO:0007669"/>
    <property type="project" value="TreeGrafter"/>
</dbReference>
<dbReference type="AlphaFoldDB" id="A0A7R9LN41"/>
<evidence type="ECO:0000313" key="11">
    <source>
        <dbReference type="Proteomes" id="UP000728032"/>
    </source>
</evidence>
<evidence type="ECO:0000256" key="7">
    <source>
        <dbReference type="SAM" id="Phobius"/>
    </source>
</evidence>
<dbReference type="Pfam" id="PF04116">
    <property type="entry name" value="FA_hydroxylase"/>
    <property type="match status" value="1"/>
</dbReference>
<evidence type="ECO:0000313" key="10">
    <source>
        <dbReference type="EMBL" id="CAD7643499.1"/>
    </source>
</evidence>
<dbReference type="EMBL" id="CAJPVJ010001380">
    <property type="protein sequence ID" value="CAG2164616.1"/>
    <property type="molecule type" value="Genomic_DNA"/>
</dbReference>
<evidence type="ECO:0000259" key="9">
    <source>
        <dbReference type="Pfam" id="PF04116"/>
    </source>
</evidence>
<proteinExistence type="predicted"/>
<dbReference type="InterPro" id="IPR036047">
    <property type="entry name" value="F-box-like_dom_sf"/>
</dbReference>
<dbReference type="EMBL" id="OC916205">
    <property type="protein sequence ID" value="CAD7643499.1"/>
    <property type="molecule type" value="Genomic_DNA"/>
</dbReference>
<comment type="subcellular location">
    <subcellularLocation>
        <location evidence="1">Endomembrane system</location>
        <topology evidence="1">Multi-pass membrane protein</topology>
    </subcellularLocation>
</comment>
<keyword evidence="3 7" id="KW-1133">Transmembrane helix</keyword>
<evidence type="ECO:0000256" key="1">
    <source>
        <dbReference type="ARBA" id="ARBA00004127"/>
    </source>
</evidence>
<dbReference type="Proteomes" id="UP000728032">
    <property type="component" value="Unassembled WGS sequence"/>
</dbReference>